<evidence type="ECO:0000256" key="1">
    <source>
        <dbReference type="ARBA" id="ARBA00007888"/>
    </source>
</evidence>
<sequence>MRYVEEYRDPGLARRIAAALAAEADPARRYRLMEFCGGHTHAICRYGLEDLLPRNVELIHGPGCPVCVLPVGRLDMAIDLALSRGVILCTFGDMMRVPGRDRRSLMRAKAEGADIRMVLGSADALRLARENPGREVVFFAIGFETTAPTTAVALLQAAAEGLRNFSVFCNHVLTPAAIAAILAAPETGEGRLRIDGFIGPGHVSTIIGSGPYEVFAALHRRPIVVAGFEPLDLMQAVLMLVRQMNEGRAAVETQFARAVTREGNRRALDLLQRVFVRRDGFEWRGLGHLPDSALAIAPDYAAFDAERRFGMAYQAVPDHKACACAEILRGVKKPADCRIFGTACTPDMPMGSCMVSPEGSCAAYYSYGRARMEAGA</sequence>
<comment type="caution">
    <text evidence="5">The sequence shown here is derived from an EMBL/GenBank/DDBJ whole genome shotgun (WGS) entry which is preliminary data.</text>
</comment>
<dbReference type="Gene3D" id="3.40.50.11740">
    <property type="entry name" value="HypD, alpha/beta domain 2"/>
    <property type="match status" value="2"/>
</dbReference>
<proteinExistence type="inferred from homology"/>
<name>A0ABT9DZK4_9PROT</name>
<accession>A0ABT9DZK4</accession>
<dbReference type="Proteomes" id="UP001243009">
    <property type="component" value="Unassembled WGS sequence"/>
</dbReference>
<evidence type="ECO:0000256" key="2">
    <source>
        <dbReference type="ARBA" id="ARBA00022723"/>
    </source>
</evidence>
<dbReference type="NCBIfam" id="TIGR00075">
    <property type="entry name" value="hypD"/>
    <property type="match status" value="1"/>
</dbReference>
<dbReference type="PANTHER" id="PTHR30149:SF0">
    <property type="entry name" value="HYDROGENASE MATURATION FACTOR HYPD"/>
    <property type="match status" value="1"/>
</dbReference>
<evidence type="ECO:0000313" key="5">
    <source>
        <dbReference type="EMBL" id="MDO9709319.1"/>
    </source>
</evidence>
<keyword evidence="3" id="KW-0408">Iron</keyword>
<keyword evidence="2" id="KW-0479">Metal-binding</keyword>
<protein>
    <recommendedName>
        <fullName evidence="4">Hydrogenase maturation factor</fullName>
    </recommendedName>
</protein>
<reference evidence="5 6" key="1">
    <citation type="submission" date="2023-08" db="EMBL/GenBank/DDBJ databases">
        <title>The draft genome sequence of Paracraurococcus sp. LOR1-02.</title>
        <authorList>
            <person name="Kingkaew E."/>
            <person name="Tanasupawat S."/>
        </authorList>
    </citation>
    <scope>NUCLEOTIDE SEQUENCE [LARGE SCALE GENOMIC DNA]</scope>
    <source>
        <strain evidence="5 6">LOR1-02</strain>
    </source>
</reference>
<dbReference type="Pfam" id="PF01924">
    <property type="entry name" value="HypD"/>
    <property type="match status" value="1"/>
</dbReference>
<dbReference type="EMBL" id="JAUTWS010000011">
    <property type="protein sequence ID" value="MDO9709319.1"/>
    <property type="molecule type" value="Genomic_DNA"/>
</dbReference>
<dbReference type="RefSeq" id="WP_305104184.1">
    <property type="nucleotide sequence ID" value="NZ_JAUTWS010000011.1"/>
</dbReference>
<evidence type="ECO:0000256" key="3">
    <source>
        <dbReference type="ARBA" id="ARBA00023004"/>
    </source>
</evidence>
<dbReference type="Gene3D" id="6.10.20.100">
    <property type="match status" value="1"/>
</dbReference>
<dbReference type="InterPro" id="IPR042243">
    <property type="entry name" value="HypD_1"/>
</dbReference>
<evidence type="ECO:0000256" key="4">
    <source>
        <dbReference type="PIRNR" id="PIRNR005622"/>
    </source>
</evidence>
<organism evidence="5 6">
    <name type="scientific">Paracraurococcus lichenis</name>
    <dbReference type="NCBI Taxonomy" id="3064888"/>
    <lineage>
        <taxon>Bacteria</taxon>
        <taxon>Pseudomonadati</taxon>
        <taxon>Pseudomonadota</taxon>
        <taxon>Alphaproteobacteria</taxon>
        <taxon>Acetobacterales</taxon>
        <taxon>Roseomonadaceae</taxon>
        <taxon>Paracraurococcus</taxon>
    </lineage>
</organism>
<comment type="similarity">
    <text evidence="1 4">Belongs to the HypD family.</text>
</comment>
<dbReference type="InterPro" id="IPR002780">
    <property type="entry name" value="Hyd_form_HypD"/>
</dbReference>
<dbReference type="PANTHER" id="PTHR30149">
    <property type="entry name" value="HYDROGENASE PROTEIN ASSEMBLY PROTEIN HYPD"/>
    <property type="match status" value="1"/>
</dbReference>
<gene>
    <name evidence="5" type="primary">hypD</name>
    <name evidence="5" type="ORF">Q7A36_13285</name>
</gene>
<dbReference type="InterPro" id="IPR042244">
    <property type="entry name" value="HypD_2_sf"/>
</dbReference>
<keyword evidence="6" id="KW-1185">Reference proteome</keyword>
<dbReference type="PIRSF" id="PIRSF005622">
    <property type="entry name" value="Hydrgn_mat_hypD"/>
    <property type="match status" value="1"/>
</dbReference>
<evidence type="ECO:0000313" key="6">
    <source>
        <dbReference type="Proteomes" id="UP001243009"/>
    </source>
</evidence>